<evidence type="ECO:0000259" key="8">
    <source>
        <dbReference type="PROSITE" id="PS50111"/>
    </source>
</evidence>
<evidence type="ECO:0000259" key="10">
    <source>
        <dbReference type="PROSITE" id="PS50885"/>
    </source>
</evidence>
<sequence length="282" mass="30538">MTSWGQIIAVIFGAILIGIISKVIIKSITLNINEIHNGMTTFMDGNYDTRIDIHTQDELGNIAHQFNQVASKMEDIIREINEKMAEISQLTNTKELLEHISIIANQVNEATEQVASSATQISATTMQMSRTVEDQSVQVNGIAAAMEEMTATIGDTTQQINKATIMSNEATHQAIQGGHVVENTIISINRIADVVIQSAGSVEQLGKNSEQIGTIIETIEQIADQTNLLALNAAIEAARAGEAGRGFAVVADEVRKLAEQTRRATQEIAGTIRTIQTQTKTV</sequence>
<dbReference type="PROSITE" id="PS50885">
    <property type="entry name" value="HAMP"/>
    <property type="match status" value="1"/>
</dbReference>
<feature type="non-terminal residue" evidence="11">
    <location>
        <position position="282"/>
    </location>
</feature>
<dbReference type="SMART" id="SM00283">
    <property type="entry name" value="MA"/>
    <property type="match status" value="1"/>
</dbReference>
<feature type="domain" description="T-SNARE coiled-coil homology" evidence="9">
    <location>
        <begin position="101"/>
        <end position="163"/>
    </location>
</feature>
<comment type="subcellular location">
    <subcellularLocation>
        <location evidence="1">Cell inner membrane</location>
        <topology evidence="1">Multi-pass membrane protein</topology>
    </subcellularLocation>
</comment>
<comment type="similarity">
    <text evidence="4">Belongs to the methyl-accepting chemotaxis (MCP) protein family.</text>
</comment>
<keyword evidence="7" id="KW-0812">Transmembrane</keyword>
<evidence type="ECO:0000259" key="9">
    <source>
        <dbReference type="PROSITE" id="PS50192"/>
    </source>
</evidence>
<keyword evidence="2" id="KW-1003">Cell membrane</keyword>
<evidence type="ECO:0000256" key="2">
    <source>
        <dbReference type="ARBA" id="ARBA00022519"/>
    </source>
</evidence>
<reference evidence="11 12" key="1">
    <citation type="submission" date="2017-09" db="EMBL/GenBank/DDBJ databases">
        <title>Metagenomic Analysis Reveals Denitrifying Candidatus Accumulibacter and Flanking Population as a Source of N2O.</title>
        <authorList>
            <person name="Gao H."/>
            <person name="Mao Y."/>
            <person name="Zhao X."/>
            <person name="Liu W.-T."/>
            <person name="Zhang T."/>
            <person name="Wells G."/>
        </authorList>
    </citation>
    <scope>NUCLEOTIDE SEQUENCE [LARGE SCALE GENOMIC DNA]</scope>
    <source>
        <strain evidence="11">CANDO_2_IC</strain>
    </source>
</reference>
<keyword evidence="2" id="KW-0997">Cell inner membrane</keyword>
<evidence type="ECO:0000313" key="11">
    <source>
        <dbReference type="EMBL" id="MQM32320.1"/>
    </source>
</evidence>
<dbReference type="Pfam" id="PF00672">
    <property type="entry name" value="HAMP"/>
    <property type="match status" value="1"/>
</dbReference>
<accession>A0A6A7RYW5</accession>
<evidence type="ECO:0000313" key="12">
    <source>
        <dbReference type="Proteomes" id="UP000342300"/>
    </source>
</evidence>
<dbReference type="InterPro" id="IPR003660">
    <property type="entry name" value="HAMP_dom"/>
</dbReference>
<dbReference type="Pfam" id="PF00015">
    <property type="entry name" value="MCPsignal"/>
    <property type="match status" value="1"/>
</dbReference>
<keyword evidence="6" id="KW-0175">Coiled coil</keyword>
<dbReference type="InterPro" id="IPR004089">
    <property type="entry name" value="MCPsignal_dom"/>
</dbReference>
<evidence type="ECO:0000256" key="3">
    <source>
        <dbReference type="ARBA" id="ARBA00023224"/>
    </source>
</evidence>
<dbReference type="InterPro" id="IPR000727">
    <property type="entry name" value="T_SNARE_dom"/>
</dbReference>
<dbReference type="PROSITE" id="PS50192">
    <property type="entry name" value="T_SNARE"/>
    <property type="match status" value="1"/>
</dbReference>
<evidence type="ECO:0008006" key="13">
    <source>
        <dbReference type="Google" id="ProtNLM"/>
    </source>
</evidence>
<feature type="domain" description="Methyl-accepting transducer" evidence="8">
    <location>
        <begin position="110"/>
        <end position="282"/>
    </location>
</feature>
<dbReference type="PANTHER" id="PTHR32089">
    <property type="entry name" value="METHYL-ACCEPTING CHEMOTAXIS PROTEIN MCPB"/>
    <property type="match status" value="1"/>
</dbReference>
<comment type="caution">
    <text evidence="11">The sequence shown here is derived from an EMBL/GenBank/DDBJ whole genome shotgun (WGS) entry which is preliminary data.</text>
</comment>
<dbReference type="PROSITE" id="PS50111">
    <property type="entry name" value="CHEMOTAXIS_TRANSDUC_2"/>
    <property type="match status" value="1"/>
</dbReference>
<keyword evidence="7" id="KW-1133">Transmembrane helix</keyword>
<proteinExistence type="inferred from homology"/>
<dbReference type="AlphaFoldDB" id="A0A6A7RYW5"/>
<dbReference type="SMART" id="SM00304">
    <property type="entry name" value="HAMP"/>
    <property type="match status" value="2"/>
</dbReference>
<keyword evidence="3 5" id="KW-0807">Transducer</keyword>
<feature type="transmembrane region" description="Helical" evidence="7">
    <location>
        <begin position="6"/>
        <end position="25"/>
    </location>
</feature>
<dbReference type="PANTHER" id="PTHR32089:SF112">
    <property type="entry name" value="LYSOZYME-LIKE PROTEIN-RELATED"/>
    <property type="match status" value="1"/>
</dbReference>
<dbReference type="GO" id="GO:0005886">
    <property type="term" value="C:plasma membrane"/>
    <property type="evidence" value="ECO:0007669"/>
    <property type="project" value="UniProtKB-SubCell"/>
</dbReference>
<feature type="domain" description="HAMP" evidence="10">
    <location>
        <begin position="26"/>
        <end position="78"/>
    </location>
</feature>
<keyword evidence="7" id="KW-0472">Membrane</keyword>
<dbReference type="CDD" id="cd06225">
    <property type="entry name" value="HAMP"/>
    <property type="match status" value="1"/>
</dbReference>
<dbReference type="GO" id="GO:0007165">
    <property type="term" value="P:signal transduction"/>
    <property type="evidence" value="ECO:0007669"/>
    <property type="project" value="UniProtKB-KW"/>
</dbReference>
<name>A0A6A7RYW5_9PROT</name>
<gene>
    <name evidence="11" type="ORF">CRU78_18210</name>
</gene>
<evidence type="ECO:0000256" key="4">
    <source>
        <dbReference type="ARBA" id="ARBA00029447"/>
    </source>
</evidence>
<feature type="coiled-coil region" evidence="6">
    <location>
        <begin position="70"/>
        <end position="100"/>
    </location>
</feature>
<dbReference type="Gene3D" id="6.10.340.10">
    <property type="match status" value="1"/>
</dbReference>
<dbReference type="SUPFAM" id="SSF58104">
    <property type="entry name" value="Methyl-accepting chemotaxis protein (MCP) signaling domain"/>
    <property type="match status" value="1"/>
</dbReference>
<evidence type="ECO:0000256" key="6">
    <source>
        <dbReference type="SAM" id="Coils"/>
    </source>
</evidence>
<dbReference type="Gene3D" id="1.10.287.950">
    <property type="entry name" value="Methyl-accepting chemotaxis protein"/>
    <property type="match status" value="1"/>
</dbReference>
<evidence type="ECO:0000256" key="5">
    <source>
        <dbReference type="PROSITE-ProRule" id="PRU00284"/>
    </source>
</evidence>
<evidence type="ECO:0000256" key="7">
    <source>
        <dbReference type="SAM" id="Phobius"/>
    </source>
</evidence>
<protein>
    <recommendedName>
        <fullName evidence="13">Methyl-accepting chemotaxis protein</fullName>
    </recommendedName>
</protein>
<evidence type="ECO:0000256" key="1">
    <source>
        <dbReference type="ARBA" id="ARBA00004429"/>
    </source>
</evidence>
<dbReference type="EMBL" id="PDHS01000490">
    <property type="protein sequence ID" value="MQM32320.1"/>
    <property type="molecule type" value="Genomic_DNA"/>
</dbReference>
<organism evidence="11 12">
    <name type="scientific">Candidatus Accumulibacter phosphatis</name>
    <dbReference type="NCBI Taxonomy" id="327160"/>
    <lineage>
        <taxon>Bacteria</taxon>
        <taxon>Pseudomonadati</taxon>
        <taxon>Pseudomonadota</taxon>
        <taxon>Betaproteobacteria</taxon>
        <taxon>Candidatus Accumulibacter</taxon>
    </lineage>
</organism>
<dbReference type="Proteomes" id="UP000342300">
    <property type="component" value="Unassembled WGS sequence"/>
</dbReference>